<keyword evidence="1" id="KW-0472">Membrane</keyword>
<dbReference type="Proteomes" id="UP000199051">
    <property type="component" value="Unassembled WGS sequence"/>
</dbReference>
<gene>
    <name evidence="2" type="ORF">SAMN04487818_110229</name>
</gene>
<dbReference type="STRING" id="155974.SAMN04487818_110229"/>
<evidence type="ECO:0000313" key="3">
    <source>
        <dbReference type="Proteomes" id="UP000199051"/>
    </source>
</evidence>
<name>A0A1H9WIN3_9PSEU</name>
<feature type="transmembrane region" description="Helical" evidence="1">
    <location>
        <begin position="70"/>
        <end position="91"/>
    </location>
</feature>
<keyword evidence="1" id="KW-1133">Transmembrane helix</keyword>
<evidence type="ECO:0000313" key="2">
    <source>
        <dbReference type="EMBL" id="SES33547.1"/>
    </source>
</evidence>
<accession>A0A1H9WIN3</accession>
<organism evidence="2 3">
    <name type="scientific">Actinokineospora terrae</name>
    <dbReference type="NCBI Taxonomy" id="155974"/>
    <lineage>
        <taxon>Bacteria</taxon>
        <taxon>Bacillati</taxon>
        <taxon>Actinomycetota</taxon>
        <taxon>Actinomycetes</taxon>
        <taxon>Pseudonocardiales</taxon>
        <taxon>Pseudonocardiaceae</taxon>
        <taxon>Actinokineospora</taxon>
    </lineage>
</organism>
<dbReference type="EMBL" id="FOGI01000010">
    <property type="protein sequence ID" value="SES33547.1"/>
    <property type="molecule type" value="Genomic_DNA"/>
</dbReference>
<sequence length="122" mass="12337">MPRTTLATVAANVIPAYVMPAAMSYASALALADHRLAAASVTTIAIPSALAALAVTFGPRGGRRWVRVPVAAALCAALAFVASLALVHFGLAESTLFLDAVPSAALGGAITAARTSYRKKDS</sequence>
<dbReference type="AlphaFoldDB" id="A0A1H9WIN3"/>
<feature type="transmembrane region" description="Helical" evidence="1">
    <location>
        <begin position="36"/>
        <end position="58"/>
    </location>
</feature>
<protein>
    <submittedName>
        <fullName evidence="2">Uncharacterized protein</fullName>
    </submittedName>
</protein>
<reference evidence="3" key="1">
    <citation type="submission" date="2016-10" db="EMBL/GenBank/DDBJ databases">
        <authorList>
            <person name="Varghese N."/>
            <person name="Submissions S."/>
        </authorList>
    </citation>
    <scope>NUCLEOTIDE SEQUENCE [LARGE SCALE GENOMIC DNA]</scope>
    <source>
        <strain evidence="3">DSM 44260</strain>
    </source>
</reference>
<dbReference type="RefSeq" id="WP_092782937.1">
    <property type="nucleotide sequence ID" value="NZ_FOGI01000010.1"/>
</dbReference>
<keyword evidence="1" id="KW-0812">Transmembrane</keyword>
<keyword evidence="3" id="KW-1185">Reference proteome</keyword>
<proteinExistence type="predicted"/>
<evidence type="ECO:0000256" key="1">
    <source>
        <dbReference type="SAM" id="Phobius"/>
    </source>
</evidence>